<dbReference type="EMBL" id="BFAD01000002">
    <property type="protein sequence ID" value="GBE79176.1"/>
    <property type="molecule type" value="Genomic_DNA"/>
</dbReference>
<feature type="compositionally biased region" description="Basic and acidic residues" evidence="1">
    <location>
        <begin position="217"/>
        <end position="226"/>
    </location>
</feature>
<comment type="caution">
    <text evidence="3">The sequence shown here is derived from an EMBL/GenBank/DDBJ whole genome shotgun (WGS) entry which is preliminary data.</text>
</comment>
<keyword evidence="4" id="KW-1185">Reference proteome</keyword>
<proteinExistence type="predicted"/>
<dbReference type="GeneID" id="38776093"/>
<protein>
    <submittedName>
        <fullName evidence="3">Uncharacterized protein</fullName>
    </submittedName>
</protein>
<feature type="region of interest" description="Disordered" evidence="1">
    <location>
        <begin position="155"/>
        <end position="226"/>
    </location>
</feature>
<dbReference type="RefSeq" id="XP_027610089.1">
    <property type="nucleotide sequence ID" value="XM_027754288.1"/>
</dbReference>
<evidence type="ECO:0000313" key="3">
    <source>
        <dbReference type="EMBL" id="GBE79176.1"/>
    </source>
</evidence>
<sequence>MIERWVWQQTTDAATTFTLVLGAFSIFHISLGSLKWVGGKIEERSAKSILRKAETTFERIDAYLKLLSPQDRQMIEQRYPDFFNKINQNVYQLKTYAQFLDRDVRNASAMEVYGWKGAVWHNVQETSQVATVLLDSLLTTSTEVLNPPIPQAVAEASARRQASSGWLTRSRRQFAPRQPEWSTRPPNSSAPVLELPNLPNPTFTMSPRESYSSGSSSRRDDHHQGV</sequence>
<evidence type="ECO:0000256" key="1">
    <source>
        <dbReference type="SAM" id="MobiDB-lite"/>
    </source>
</evidence>
<accession>A0A401GAG0</accession>
<feature type="transmembrane region" description="Helical" evidence="2">
    <location>
        <begin position="13"/>
        <end position="37"/>
    </location>
</feature>
<organism evidence="3 4">
    <name type="scientific">Sparassis crispa</name>
    <dbReference type="NCBI Taxonomy" id="139825"/>
    <lineage>
        <taxon>Eukaryota</taxon>
        <taxon>Fungi</taxon>
        <taxon>Dikarya</taxon>
        <taxon>Basidiomycota</taxon>
        <taxon>Agaricomycotina</taxon>
        <taxon>Agaricomycetes</taxon>
        <taxon>Polyporales</taxon>
        <taxon>Sparassidaceae</taxon>
        <taxon>Sparassis</taxon>
    </lineage>
</organism>
<feature type="compositionally biased region" description="Polar residues" evidence="1">
    <location>
        <begin position="180"/>
        <end position="190"/>
    </location>
</feature>
<name>A0A401GAG0_9APHY</name>
<dbReference type="Proteomes" id="UP000287166">
    <property type="component" value="Unassembled WGS sequence"/>
</dbReference>
<reference evidence="3 4" key="1">
    <citation type="journal article" date="2018" name="Sci. Rep.">
        <title>Genome sequence of the cauliflower mushroom Sparassis crispa (Hanabiratake) and its association with beneficial usage.</title>
        <authorList>
            <person name="Kiyama R."/>
            <person name="Furutani Y."/>
            <person name="Kawaguchi K."/>
            <person name="Nakanishi T."/>
        </authorList>
    </citation>
    <scope>NUCLEOTIDE SEQUENCE [LARGE SCALE GENOMIC DNA]</scope>
</reference>
<feature type="compositionally biased region" description="Low complexity" evidence="1">
    <location>
        <begin position="206"/>
        <end position="216"/>
    </location>
</feature>
<dbReference type="AlphaFoldDB" id="A0A401GAG0"/>
<keyword evidence="2" id="KW-1133">Transmembrane helix</keyword>
<keyword evidence="2" id="KW-0472">Membrane</keyword>
<evidence type="ECO:0000313" key="4">
    <source>
        <dbReference type="Proteomes" id="UP000287166"/>
    </source>
</evidence>
<gene>
    <name evidence="3" type="ORF">SCP_0203730</name>
</gene>
<dbReference type="InParanoid" id="A0A401GAG0"/>
<evidence type="ECO:0000256" key="2">
    <source>
        <dbReference type="SAM" id="Phobius"/>
    </source>
</evidence>
<keyword evidence="2" id="KW-0812">Transmembrane</keyword>